<evidence type="ECO:0000313" key="2">
    <source>
        <dbReference type="EMBL" id="OCL06759.1"/>
    </source>
</evidence>
<organism evidence="2 3">
    <name type="scientific">Glonium stellatum</name>
    <dbReference type="NCBI Taxonomy" id="574774"/>
    <lineage>
        <taxon>Eukaryota</taxon>
        <taxon>Fungi</taxon>
        <taxon>Dikarya</taxon>
        <taxon>Ascomycota</taxon>
        <taxon>Pezizomycotina</taxon>
        <taxon>Dothideomycetes</taxon>
        <taxon>Pleosporomycetidae</taxon>
        <taxon>Gloniales</taxon>
        <taxon>Gloniaceae</taxon>
        <taxon>Glonium</taxon>
    </lineage>
</organism>
<gene>
    <name evidence="2" type="ORF">AOQ84DRAFT_389976</name>
</gene>
<dbReference type="EMBL" id="KV749980">
    <property type="protein sequence ID" value="OCL06759.1"/>
    <property type="molecule type" value="Genomic_DNA"/>
</dbReference>
<proteinExistence type="predicted"/>
<dbReference type="Gene3D" id="3.30.460.10">
    <property type="entry name" value="Beta Polymerase, domain 2"/>
    <property type="match status" value="1"/>
</dbReference>
<dbReference type="OrthoDB" id="5396681at2759"/>
<feature type="domain" description="CorA-like transporter" evidence="1">
    <location>
        <begin position="8"/>
        <end position="267"/>
    </location>
</feature>
<dbReference type="SUPFAM" id="SSF81301">
    <property type="entry name" value="Nucleotidyltransferase"/>
    <property type="match status" value="1"/>
</dbReference>
<reference evidence="2 3" key="1">
    <citation type="journal article" date="2016" name="Nat. Commun.">
        <title>Ectomycorrhizal ecology is imprinted in the genome of the dominant symbiotic fungus Cenococcum geophilum.</title>
        <authorList>
            <consortium name="DOE Joint Genome Institute"/>
            <person name="Peter M."/>
            <person name="Kohler A."/>
            <person name="Ohm R.A."/>
            <person name="Kuo A."/>
            <person name="Krutzmann J."/>
            <person name="Morin E."/>
            <person name="Arend M."/>
            <person name="Barry K.W."/>
            <person name="Binder M."/>
            <person name="Choi C."/>
            <person name="Clum A."/>
            <person name="Copeland A."/>
            <person name="Grisel N."/>
            <person name="Haridas S."/>
            <person name="Kipfer T."/>
            <person name="LaButti K."/>
            <person name="Lindquist E."/>
            <person name="Lipzen A."/>
            <person name="Maire R."/>
            <person name="Meier B."/>
            <person name="Mihaltcheva S."/>
            <person name="Molinier V."/>
            <person name="Murat C."/>
            <person name="Poggeler S."/>
            <person name="Quandt C.A."/>
            <person name="Sperisen C."/>
            <person name="Tritt A."/>
            <person name="Tisserant E."/>
            <person name="Crous P.W."/>
            <person name="Henrissat B."/>
            <person name="Nehls U."/>
            <person name="Egli S."/>
            <person name="Spatafora J.W."/>
            <person name="Grigoriev I.V."/>
            <person name="Martin F.M."/>
        </authorList>
    </citation>
    <scope>NUCLEOTIDE SEQUENCE [LARGE SCALE GENOMIC DNA]</scope>
    <source>
        <strain evidence="2 3">CBS 207.34</strain>
    </source>
</reference>
<dbReference type="Pfam" id="PF26616">
    <property type="entry name" value="CorA-like"/>
    <property type="match status" value="1"/>
</dbReference>
<dbReference type="PANTHER" id="PTHR41773:SF1">
    <property type="entry name" value="RELA_SPOT DOMAIN-CONTAINING PROTEIN"/>
    <property type="match status" value="1"/>
</dbReference>
<keyword evidence="3" id="KW-1185">Reference proteome</keyword>
<dbReference type="AlphaFoldDB" id="A0A8E2EXN3"/>
<evidence type="ECO:0000313" key="3">
    <source>
        <dbReference type="Proteomes" id="UP000250140"/>
    </source>
</evidence>
<sequence>MEKLNPKSTDELKNYPFNLSIPSFYVDINRCSDRLSTDAERLFASKKDSQLWTLQFDPIIKEGDKRSVQLIRLKGSTQLTSFLKAVGPTAVFSIRQNFSWSSLQISEDLRQLFASQEVHPNFLDVVHVFGEKTEPVEESFSTFFCHPISQSRTVNLDSFSANDGYEIGYNIKYVTGHGRSFLRDPYSIRDTGVYHKYRRDSTAGEFCCWILIHASDALEERFRHAFQASKETRCVLQFQVHAMVLLSVSENWRGYINYLEESFRKLRERGFLTNIKGPTAEGDIEADFSDIRSLQVLADKLCQLCHILGLNVQFELLLSGFACRILVPTTLHDSYKIMASPSSSKNDVIEQFLEEYADMKAGLKALAEHVGQQCEEKLREADIAAIVTSRQKSEVSLRKKLSTRNEDFNRGEGYKDKNDIFQDISDLAGVRIALYFPNHSERVKEIIATRVGHEPYQIKWLQTV</sequence>
<dbReference type="PANTHER" id="PTHR41773">
    <property type="entry name" value="GTP PYROPHOSPHATASE-RELATED"/>
    <property type="match status" value="1"/>
</dbReference>
<dbReference type="InterPro" id="IPR058257">
    <property type="entry name" value="CorA-like_dom"/>
</dbReference>
<dbReference type="Proteomes" id="UP000250140">
    <property type="component" value="Unassembled WGS sequence"/>
</dbReference>
<accession>A0A8E2EXN3</accession>
<name>A0A8E2EXN3_9PEZI</name>
<evidence type="ECO:0000259" key="1">
    <source>
        <dbReference type="Pfam" id="PF26616"/>
    </source>
</evidence>
<dbReference type="InterPro" id="IPR043519">
    <property type="entry name" value="NT_sf"/>
</dbReference>
<protein>
    <recommendedName>
        <fullName evidence="1">CorA-like transporter domain-containing protein</fullName>
    </recommendedName>
</protein>